<evidence type="ECO:0000256" key="11">
    <source>
        <dbReference type="ARBA" id="ARBA00022998"/>
    </source>
</evidence>
<feature type="domain" description="PAC" evidence="20">
    <location>
        <begin position="647"/>
        <end position="706"/>
    </location>
</feature>
<comment type="caution">
    <text evidence="23">The sequence shown here is derived from an EMBL/GenBank/DDBJ whole genome shotgun (WGS) entry which is preliminary data.</text>
</comment>
<dbReference type="Gene3D" id="3.30.70.1230">
    <property type="entry name" value="Nucleotide cyclase"/>
    <property type="match status" value="1"/>
</dbReference>
<evidence type="ECO:0000313" key="24">
    <source>
        <dbReference type="Proteomes" id="UP000185860"/>
    </source>
</evidence>
<comment type="similarity">
    <text evidence="17">Belongs to the adenylyl cyclase class-4/guanylyl cyclase family.</text>
</comment>
<evidence type="ECO:0000313" key="23">
    <source>
        <dbReference type="EMBL" id="OKH40186.1"/>
    </source>
</evidence>
<dbReference type="InterPro" id="IPR013767">
    <property type="entry name" value="PAS_fold"/>
</dbReference>
<dbReference type="InterPro" id="IPR000700">
    <property type="entry name" value="PAS-assoc_C"/>
</dbReference>
<evidence type="ECO:0000256" key="7">
    <source>
        <dbReference type="ARBA" id="ARBA00022741"/>
    </source>
</evidence>
<dbReference type="Pfam" id="PF00989">
    <property type="entry name" value="PAS"/>
    <property type="match status" value="1"/>
</dbReference>
<evidence type="ECO:0000256" key="1">
    <source>
        <dbReference type="ARBA" id="ARBA00001593"/>
    </source>
</evidence>
<dbReference type="SMART" id="SM00091">
    <property type="entry name" value="PAS"/>
    <property type="match status" value="5"/>
</dbReference>
<keyword evidence="5 18" id="KW-0812">Transmembrane</keyword>
<keyword evidence="12 18" id="KW-0472">Membrane</keyword>
<dbReference type="InterPro" id="IPR029016">
    <property type="entry name" value="GAF-like_dom_sf"/>
</dbReference>
<dbReference type="SUPFAM" id="SSF55073">
    <property type="entry name" value="Nucleotide cyclase"/>
    <property type="match status" value="1"/>
</dbReference>
<dbReference type="Pfam" id="PF00211">
    <property type="entry name" value="Guanylate_cyc"/>
    <property type="match status" value="1"/>
</dbReference>
<dbReference type="Gene3D" id="3.30.450.350">
    <property type="entry name" value="CHASE domain"/>
    <property type="match status" value="1"/>
</dbReference>
<feature type="domain" description="PAC" evidence="20">
    <location>
        <begin position="785"/>
        <end position="835"/>
    </location>
</feature>
<dbReference type="Pfam" id="PF03924">
    <property type="entry name" value="CHASE"/>
    <property type="match status" value="1"/>
</dbReference>
<dbReference type="GO" id="GO:0006171">
    <property type="term" value="P:cAMP biosynthetic process"/>
    <property type="evidence" value="ECO:0007669"/>
    <property type="project" value="UniProtKB-KW"/>
</dbReference>
<dbReference type="InterPro" id="IPR029787">
    <property type="entry name" value="Nucleotide_cyclase"/>
</dbReference>
<dbReference type="GO" id="GO:0005524">
    <property type="term" value="F:ATP binding"/>
    <property type="evidence" value="ECO:0007669"/>
    <property type="project" value="UniProtKB-KW"/>
</dbReference>
<dbReference type="NCBIfam" id="TIGR00229">
    <property type="entry name" value="sensory_box"/>
    <property type="match status" value="5"/>
</dbReference>
<dbReference type="SMART" id="SM00065">
    <property type="entry name" value="GAF"/>
    <property type="match status" value="1"/>
</dbReference>
<keyword evidence="13 17" id="KW-0456">Lyase</keyword>
<evidence type="ECO:0000256" key="4">
    <source>
        <dbReference type="ARBA" id="ARBA00021420"/>
    </source>
</evidence>
<dbReference type="PROSITE" id="PS50112">
    <property type="entry name" value="PAS"/>
    <property type="match status" value="2"/>
</dbReference>
<evidence type="ECO:0000256" key="8">
    <source>
        <dbReference type="ARBA" id="ARBA00022840"/>
    </source>
</evidence>
<feature type="domain" description="Guanylate cyclase" evidence="21">
    <location>
        <begin position="1219"/>
        <end position="1346"/>
    </location>
</feature>
<evidence type="ECO:0000256" key="17">
    <source>
        <dbReference type="RuleBase" id="RU000405"/>
    </source>
</evidence>
<dbReference type="PANTHER" id="PTHR11920">
    <property type="entry name" value="GUANYLYL CYCLASE"/>
    <property type="match status" value="1"/>
</dbReference>
<evidence type="ECO:0000259" key="20">
    <source>
        <dbReference type="PROSITE" id="PS50113"/>
    </source>
</evidence>
<protein>
    <recommendedName>
        <fullName evidence="4">Adenylate cyclase</fullName>
        <ecNumber evidence="3">4.6.1.1</ecNumber>
    </recommendedName>
    <alternativeName>
        <fullName evidence="14">ATP pyrophosphate-lyase</fullName>
    </alternativeName>
    <alternativeName>
        <fullName evidence="15">Adenylyl cyclase</fullName>
    </alternativeName>
</protein>
<dbReference type="InterPro" id="IPR003018">
    <property type="entry name" value="GAF"/>
</dbReference>
<keyword evidence="8" id="KW-0067">ATP-binding</keyword>
<dbReference type="PANTHER" id="PTHR11920:SF335">
    <property type="entry name" value="GUANYLATE CYCLASE"/>
    <property type="match status" value="1"/>
</dbReference>
<feature type="domain" description="PAC" evidence="20">
    <location>
        <begin position="389"/>
        <end position="441"/>
    </location>
</feature>
<evidence type="ECO:0000256" key="16">
    <source>
        <dbReference type="ARBA" id="ARBA00064436"/>
    </source>
</evidence>
<dbReference type="GO" id="GO:0006355">
    <property type="term" value="P:regulation of DNA-templated transcription"/>
    <property type="evidence" value="ECO:0007669"/>
    <property type="project" value="InterPro"/>
</dbReference>
<dbReference type="Pfam" id="PF13426">
    <property type="entry name" value="PAS_9"/>
    <property type="match status" value="2"/>
</dbReference>
<feature type="domain" description="PAS" evidence="19">
    <location>
        <begin position="1056"/>
        <end position="1097"/>
    </location>
</feature>
<dbReference type="InterPro" id="IPR000014">
    <property type="entry name" value="PAS"/>
</dbReference>
<evidence type="ECO:0000259" key="19">
    <source>
        <dbReference type="PROSITE" id="PS50112"/>
    </source>
</evidence>
<dbReference type="CDD" id="cd00130">
    <property type="entry name" value="PAS"/>
    <property type="match status" value="4"/>
</dbReference>
<keyword evidence="6" id="KW-0479">Metal-binding</keyword>
<dbReference type="InterPro" id="IPR013656">
    <property type="entry name" value="PAS_4"/>
</dbReference>
<reference evidence="23 24" key="1">
    <citation type="submission" date="2016-11" db="EMBL/GenBank/DDBJ databases">
        <title>Draft Genome Sequences of Nine Cyanobacterial Strains from Diverse Habitats.</title>
        <authorList>
            <person name="Zhu T."/>
            <person name="Hou S."/>
            <person name="Lu X."/>
            <person name="Hess W.R."/>
        </authorList>
    </citation>
    <scope>NUCLEOTIDE SEQUENCE [LARGE SCALE GENOMIC DNA]</scope>
    <source>
        <strain evidence="23 24">IAM M-71</strain>
    </source>
</reference>
<keyword evidence="9" id="KW-0460">Magnesium</keyword>
<evidence type="ECO:0000256" key="18">
    <source>
        <dbReference type="SAM" id="Phobius"/>
    </source>
</evidence>
<keyword evidence="7" id="KW-0547">Nucleotide-binding</keyword>
<keyword evidence="11" id="KW-0115">cAMP biosynthesis</keyword>
<evidence type="ECO:0000256" key="14">
    <source>
        <dbReference type="ARBA" id="ARBA00032597"/>
    </source>
</evidence>
<keyword evidence="10 18" id="KW-1133">Transmembrane helix</keyword>
<evidence type="ECO:0000259" key="22">
    <source>
        <dbReference type="PROSITE" id="PS50839"/>
    </source>
</evidence>
<evidence type="ECO:0000256" key="5">
    <source>
        <dbReference type="ARBA" id="ARBA00022692"/>
    </source>
</evidence>
<comment type="subcellular location">
    <subcellularLocation>
        <location evidence="2">Membrane</location>
    </subcellularLocation>
</comment>
<comment type="catalytic activity">
    <reaction evidence="1">
        <text>ATP = 3',5'-cyclic AMP + diphosphate</text>
        <dbReference type="Rhea" id="RHEA:15389"/>
        <dbReference type="ChEBI" id="CHEBI:30616"/>
        <dbReference type="ChEBI" id="CHEBI:33019"/>
        <dbReference type="ChEBI" id="CHEBI:58165"/>
        <dbReference type="EC" id="4.6.1.1"/>
    </reaction>
</comment>
<dbReference type="Pfam" id="PF01590">
    <property type="entry name" value="GAF"/>
    <property type="match status" value="1"/>
</dbReference>
<evidence type="ECO:0000256" key="12">
    <source>
        <dbReference type="ARBA" id="ARBA00023136"/>
    </source>
</evidence>
<name>A0A1U7IS10_9CYAN</name>
<gene>
    <name evidence="23" type="ORF">NIES2119_04515</name>
</gene>
<dbReference type="Gene3D" id="3.30.450.20">
    <property type="entry name" value="PAS domain"/>
    <property type="match status" value="5"/>
</dbReference>
<dbReference type="FunFam" id="3.30.70.1230:FF:000033">
    <property type="entry name" value="Adenylate cyclase"/>
    <property type="match status" value="1"/>
</dbReference>
<evidence type="ECO:0000256" key="3">
    <source>
        <dbReference type="ARBA" id="ARBA00012201"/>
    </source>
</evidence>
<dbReference type="SMART" id="SM00044">
    <property type="entry name" value="CYCc"/>
    <property type="match status" value="1"/>
</dbReference>
<dbReference type="InterPro" id="IPR006189">
    <property type="entry name" value="CHASE_dom"/>
</dbReference>
<dbReference type="PROSITE" id="PS50113">
    <property type="entry name" value="PAC"/>
    <property type="match status" value="4"/>
</dbReference>
<dbReference type="EMBL" id="MRCE01000003">
    <property type="protein sequence ID" value="OKH40186.1"/>
    <property type="molecule type" value="Genomic_DNA"/>
</dbReference>
<organism evidence="23 24">
    <name type="scientific">[Phormidium ambiguum] IAM M-71</name>
    <dbReference type="NCBI Taxonomy" id="454136"/>
    <lineage>
        <taxon>Bacteria</taxon>
        <taxon>Bacillati</taxon>
        <taxon>Cyanobacteriota</taxon>
        <taxon>Cyanophyceae</taxon>
        <taxon>Oscillatoriophycideae</taxon>
        <taxon>Aerosakkonematales</taxon>
        <taxon>Aerosakkonemataceae</taxon>
        <taxon>Floridanema</taxon>
    </lineage>
</organism>
<dbReference type="Pfam" id="PF13188">
    <property type="entry name" value="PAS_8"/>
    <property type="match status" value="1"/>
</dbReference>
<dbReference type="RefSeq" id="WP_073592248.1">
    <property type="nucleotide sequence ID" value="NZ_MRCE01000003.1"/>
</dbReference>
<dbReference type="PROSITE" id="PS50125">
    <property type="entry name" value="GUANYLATE_CYCLASE_2"/>
    <property type="match status" value="1"/>
</dbReference>
<dbReference type="GO" id="GO:0035556">
    <property type="term" value="P:intracellular signal transduction"/>
    <property type="evidence" value="ECO:0007669"/>
    <property type="project" value="InterPro"/>
</dbReference>
<dbReference type="SMART" id="SM01079">
    <property type="entry name" value="CHASE"/>
    <property type="match status" value="1"/>
</dbReference>
<accession>A0A1U7IS10</accession>
<feature type="domain" description="CHASE" evidence="22">
    <location>
        <begin position="105"/>
        <end position="256"/>
    </location>
</feature>
<dbReference type="Gene3D" id="3.30.450.40">
    <property type="match status" value="1"/>
</dbReference>
<dbReference type="GO" id="GO:0004016">
    <property type="term" value="F:adenylate cyclase activity"/>
    <property type="evidence" value="ECO:0007669"/>
    <property type="project" value="UniProtKB-EC"/>
</dbReference>
<evidence type="ECO:0000256" key="10">
    <source>
        <dbReference type="ARBA" id="ARBA00022989"/>
    </source>
</evidence>
<dbReference type="InterPro" id="IPR001054">
    <property type="entry name" value="A/G_cyclase"/>
</dbReference>
<feature type="transmembrane region" description="Helical" evidence="18">
    <location>
        <begin position="6"/>
        <end position="25"/>
    </location>
</feature>
<dbReference type="PROSITE" id="PS50839">
    <property type="entry name" value="CHASE"/>
    <property type="match status" value="1"/>
</dbReference>
<dbReference type="InterPro" id="IPR018297">
    <property type="entry name" value="A/G_cyclase_CS"/>
</dbReference>
<dbReference type="GO" id="GO:0046872">
    <property type="term" value="F:metal ion binding"/>
    <property type="evidence" value="ECO:0007669"/>
    <property type="project" value="UniProtKB-KW"/>
</dbReference>
<dbReference type="Proteomes" id="UP000185860">
    <property type="component" value="Unassembled WGS sequence"/>
</dbReference>
<evidence type="ECO:0000256" key="6">
    <source>
        <dbReference type="ARBA" id="ARBA00022723"/>
    </source>
</evidence>
<dbReference type="GO" id="GO:0005886">
    <property type="term" value="C:plasma membrane"/>
    <property type="evidence" value="ECO:0007669"/>
    <property type="project" value="UniProtKB-ARBA"/>
</dbReference>
<sequence length="1394" mass="157656">MRIRLLPYIAALSAGMVVLAGVWTIDRAEEQRFRERNRADVLQQLSTVRAKLEGALNSRLFLARGLVAYVSNHPELDQAEFERLAKVLVSQQTGVGSVALYKNSIISHIYPYEGHEAAIGFDPSSVPEEREAIQRAINSRKTVIAGPVNLVEGGVGFINRTPIFLTPPNQPPETGKYWGLAGVIVDRDTIFREAGLIKSGNQEKNLPQSSQSVEFALRGKDGLGDQGEVFFGNEVIFSKNPVILEVKLPTGYWQLAAIPVSGWTKQAPISYWLRIGGGISAILTGVLVYIWVRSPDQLRQAVQQATLALKESETKYRELVENANSIIIKIDTEGNITFFNEFAQRFFGYSEPEIIGKNIIGTIVPLTDSSGQNLTEFIKQLLLHPEEYNHQENENIRRNGEIVWIAWRNKALFDENGNSTGLLAIGTDISKRKQAEAKLQESEQKFRTLYESTSDAVMLLDETAYIDCNRATLEMFGCTSKEQFCGQNPAHFSPKIQPNNQDSATLIAQKIQIALQLGKCRFEWLHSRLDGSLFPAEVWLTCMELETENQDGLPRQVVQAVVRDISRRKQAEEALRASQQMLRLVMDNIPQAIFWKDLNSVYQGCNQKFAEDVGLTDPVLVVGKTEYDFCKSETQADFLRSIDRQVMNSNNQVTQYCEFFEFKDSREAWLETSKIPLHDAEGNVVGILVTYEDITERKRTEEDLRESENKFRLLFERSGDAILLLKNDKFIDCNQAAVEMIGASSKKQLLNLHPAQLSPEKQPDGSYSLQKANENNTLAISRGNLRFEWIHKRLDGSEFPVEVLLTAIPLQREQVLHVVWRDITERKRAEENLKASERRLRKQSTALLELATNNKLICGDLSVAIQAITETATNTLELERVSVWLYNSEKTGIICLDLYERSSDRHSSGLELFSVDYPNYFQSLQTERIIAAHNARKDPRTSEFTDNYMTPLGITSMLDSPIRLSGKMIGVVCHEHIGTPRNWTIEEENFAASLADFVALAMEGAERRSAQQALLKANEELEIRVEERTAALKAANHQLLVEIRERNRSEAALRLAEEKYRQIFENAVEGIFQTSVDGRYLSANPALAKLYGYNSPEELMHNIQNVEQQVYVKPQHRLKFIQLIEEHNSVSGFESQVYRQDGQIIWVSENTRAVRDEQGKILYYEGTIEDITNRKTTEEALRYQQEQTEKLLLNILPQPIAERLRKEASTIADIFKEATVLFADIVGFTELSANIPPVELVEMLNEIFSTFDELTEEHGLEKIKTIGDAYMVVGGLPIPRKDHAQAIAEMALDMKIQIDRFNREAGQNVQLRVGINTGPVIAGVIGIKKFIYDLWGDTVNTASRMESHGLAGQIQVTTTTYELLRDKYHFQKRGNIPIKGKGEMTTYLLTGRMG</sequence>
<dbReference type="SUPFAM" id="SSF55785">
    <property type="entry name" value="PYP-like sensor domain (PAS domain)"/>
    <property type="match status" value="5"/>
</dbReference>
<dbReference type="PROSITE" id="PS00452">
    <property type="entry name" value="GUANYLATE_CYCLASE_1"/>
    <property type="match status" value="1"/>
</dbReference>
<evidence type="ECO:0000256" key="15">
    <source>
        <dbReference type="ARBA" id="ARBA00032637"/>
    </source>
</evidence>
<dbReference type="STRING" id="454136.NIES2119_04515"/>
<dbReference type="InterPro" id="IPR035965">
    <property type="entry name" value="PAS-like_dom_sf"/>
</dbReference>
<evidence type="ECO:0000259" key="21">
    <source>
        <dbReference type="PROSITE" id="PS50125"/>
    </source>
</evidence>
<proteinExistence type="inferred from homology"/>
<evidence type="ECO:0000256" key="2">
    <source>
        <dbReference type="ARBA" id="ARBA00004370"/>
    </source>
</evidence>
<dbReference type="CDD" id="cd07302">
    <property type="entry name" value="CHD"/>
    <property type="match status" value="1"/>
</dbReference>
<dbReference type="Pfam" id="PF08448">
    <property type="entry name" value="PAS_4"/>
    <property type="match status" value="1"/>
</dbReference>
<feature type="domain" description="PAC" evidence="20">
    <location>
        <begin position="1131"/>
        <end position="1183"/>
    </location>
</feature>
<dbReference type="SMART" id="SM00086">
    <property type="entry name" value="PAC"/>
    <property type="match status" value="4"/>
</dbReference>
<dbReference type="InterPro" id="IPR042240">
    <property type="entry name" value="CHASE_sf"/>
</dbReference>
<dbReference type="EC" id="4.6.1.1" evidence="3"/>
<comment type="subunit">
    <text evidence="16">Homodimer. Can also exist as monomer.</text>
</comment>
<dbReference type="InterPro" id="IPR050401">
    <property type="entry name" value="Cyclic_nucleotide_synthase"/>
</dbReference>
<feature type="domain" description="PAS" evidence="19">
    <location>
        <begin position="312"/>
        <end position="364"/>
    </location>
</feature>
<dbReference type="InterPro" id="IPR001610">
    <property type="entry name" value="PAC"/>
</dbReference>
<evidence type="ECO:0000256" key="9">
    <source>
        <dbReference type="ARBA" id="ARBA00022842"/>
    </source>
</evidence>
<dbReference type="SUPFAM" id="SSF55781">
    <property type="entry name" value="GAF domain-like"/>
    <property type="match status" value="1"/>
</dbReference>
<evidence type="ECO:0000256" key="13">
    <source>
        <dbReference type="ARBA" id="ARBA00023239"/>
    </source>
</evidence>